<dbReference type="EnsemblProtists" id="HpaT801842">
    <property type="protein sequence ID" value="HpaP801842"/>
    <property type="gene ID" value="HpaG801842"/>
</dbReference>
<dbReference type="InParanoid" id="M4B6E1"/>
<name>M4B6E1_HYAAE</name>
<accession>M4B6E1</accession>
<sequence length="60" mass="6620">MPHVLVYSSYSGEAAEGVRRGRAALPATDLWARTTQERCKRIFVSSAAAVNHAGRGEFKW</sequence>
<proteinExistence type="predicted"/>
<reference evidence="2" key="1">
    <citation type="journal article" date="2010" name="Science">
        <title>Signatures of adaptation to obligate biotrophy in the Hyaloperonospora arabidopsidis genome.</title>
        <authorList>
            <person name="Baxter L."/>
            <person name="Tripathy S."/>
            <person name="Ishaque N."/>
            <person name="Boot N."/>
            <person name="Cabral A."/>
            <person name="Kemen E."/>
            <person name="Thines M."/>
            <person name="Ah-Fong A."/>
            <person name="Anderson R."/>
            <person name="Badejoko W."/>
            <person name="Bittner-Eddy P."/>
            <person name="Boore J.L."/>
            <person name="Chibucos M.C."/>
            <person name="Coates M."/>
            <person name="Dehal P."/>
            <person name="Delehaunty K."/>
            <person name="Dong S."/>
            <person name="Downton P."/>
            <person name="Dumas B."/>
            <person name="Fabro G."/>
            <person name="Fronick C."/>
            <person name="Fuerstenberg S.I."/>
            <person name="Fulton L."/>
            <person name="Gaulin E."/>
            <person name="Govers F."/>
            <person name="Hughes L."/>
            <person name="Humphray S."/>
            <person name="Jiang R.H."/>
            <person name="Judelson H."/>
            <person name="Kamoun S."/>
            <person name="Kyung K."/>
            <person name="Meijer H."/>
            <person name="Minx P."/>
            <person name="Morris P."/>
            <person name="Nelson J."/>
            <person name="Phuntumart V."/>
            <person name="Qutob D."/>
            <person name="Rehmany A."/>
            <person name="Rougon-Cardoso A."/>
            <person name="Ryden P."/>
            <person name="Torto-Alalibo T."/>
            <person name="Studholme D."/>
            <person name="Wang Y."/>
            <person name="Win J."/>
            <person name="Wood J."/>
            <person name="Clifton S.W."/>
            <person name="Rogers J."/>
            <person name="Van den Ackerveken G."/>
            <person name="Jones J.D."/>
            <person name="McDowell J.M."/>
            <person name="Beynon J."/>
            <person name="Tyler B.M."/>
        </authorList>
    </citation>
    <scope>NUCLEOTIDE SEQUENCE [LARGE SCALE GENOMIC DNA]</scope>
    <source>
        <strain evidence="2">Emoy2</strain>
    </source>
</reference>
<evidence type="ECO:0000313" key="2">
    <source>
        <dbReference type="Proteomes" id="UP000011713"/>
    </source>
</evidence>
<keyword evidence="2" id="KW-1185">Reference proteome</keyword>
<dbReference type="AlphaFoldDB" id="M4B6E1"/>
<reference evidence="1" key="2">
    <citation type="submission" date="2015-06" db="UniProtKB">
        <authorList>
            <consortium name="EnsemblProtists"/>
        </authorList>
    </citation>
    <scope>IDENTIFICATION</scope>
    <source>
        <strain evidence="1">Emoy2</strain>
    </source>
</reference>
<dbReference type="Proteomes" id="UP000011713">
    <property type="component" value="Unassembled WGS sequence"/>
</dbReference>
<dbReference type="HOGENOM" id="CLU_209975_0_0_1"/>
<organism evidence="1 2">
    <name type="scientific">Hyaloperonospora arabidopsidis (strain Emoy2)</name>
    <name type="common">Downy mildew agent</name>
    <name type="synonym">Peronospora arabidopsidis</name>
    <dbReference type="NCBI Taxonomy" id="559515"/>
    <lineage>
        <taxon>Eukaryota</taxon>
        <taxon>Sar</taxon>
        <taxon>Stramenopiles</taxon>
        <taxon>Oomycota</taxon>
        <taxon>Peronosporomycetes</taxon>
        <taxon>Peronosporales</taxon>
        <taxon>Peronosporaceae</taxon>
        <taxon>Hyaloperonospora</taxon>
    </lineage>
</organism>
<dbReference type="VEuPathDB" id="FungiDB:HpaG801842"/>
<protein>
    <submittedName>
        <fullName evidence="1">Uncharacterized protein</fullName>
    </submittedName>
</protein>
<evidence type="ECO:0000313" key="1">
    <source>
        <dbReference type="EnsemblProtists" id="HpaP801842"/>
    </source>
</evidence>
<dbReference type="EMBL" id="JH598543">
    <property type="status" value="NOT_ANNOTATED_CDS"/>
    <property type="molecule type" value="Genomic_DNA"/>
</dbReference>